<evidence type="ECO:0000256" key="1">
    <source>
        <dbReference type="ARBA" id="ARBA00008542"/>
    </source>
</evidence>
<dbReference type="InterPro" id="IPR006286">
    <property type="entry name" value="C56_PfpI-like"/>
</dbReference>
<keyword evidence="3" id="KW-0378">Hydrolase</keyword>
<dbReference type="GO" id="GO:0006508">
    <property type="term" value="P:proteolysis"/>
    <property type="evidence" value="ECO:0007669"/>
    <property type="project" value="UniProtKB-KW"/>
</dbReference>
<evidence type="ECO:0000259" key="2">
    <source>
        <dbReference type="Pfam" id="PF01965"/>
    </source>
</evidence>
<dbReference type="InterPro" id="IPR029062">
    <property type="entry name" value="Class_I_gatase-like"/>
</dbReference>
<dbReference type="RefSeq" id="WP_025386450.1">
    <property type="nucleotide sequence ID" value="NZ_LCUA01000010.1"/>
</dbReference>
<dbReference type="GO" id="GO:0008233">
    <property type="term" value="F:peptidase activity"/>
    <property type="evidence" value="ECO:0007669"/>
    <property type="project" value="UniProtKB-KW"/>
</dbReference>
<comment type="similarity">
    <text evidence="1">Belongs to the peptidase C56 family.</text>
</comment>
<evidence type="ECO:0000313" key="3">
    <source>
        <dbReference type="EMBL" id="KTD44527.1"/>
    </source>
</evidence>
<comment type="caution">
    <text evidence="3">The sequence shown here is derived from an EMBL/GenBank/DDBJ whole genome shotgun (WGS) entry which is preliminary data.</text>
</comment>
<protein>
    <submittedName>
        <fullName evidence="3">Intracellular protease, ThiJ/PfpI family</fullName>
    </submittedName>
</protein>
<keyword evidence="3" id="KW-0645">Protease</keyword>
<dbReference type="Proteomes" id="UP000054858">
    <property type="component" value="Unassembled WGS sequence"/>
</dbReference>
<feature type="domain" description="DJ-1/PfpI" evidence="2">
    <location>
        <begin position="8"/>
        <end position="174"/>
    </location>
</feature>
<dbReference type="InterPro" id="IPR002818">
    <property type="entry name" value="DJ-1/PfpI"/>
</dbReference>
<accession>A0A0W0XIR5</accession>
<evidence type="ECO:0000313" key="4">
    <source>
        <dbReference type="Proteomes" id="UP000054858"/>
    </source>
</evidence>
<dbReference type="Gene3D" id="3.40.50.880">
    <property type="match status" value="1"/>
</dbReference>
<dbReference type="Pfam" id="PF01965">
    <property type="entry name" value="DJ-1_PfpI"/>
    <property type="match status" value="1"/>
</dbReference>
<gene>
    <name evidence="3" type="ORF">Loak_0038</name>
</gene>
<dbReference type="CDD" id="cd03134">
    <property type="entry name" value="GATase1_PfpI_like"/>
    <property type="match status" value="1"/>
</dbReference>
<dbReference type="SUPFAM" id="SSF52317">
    <property type="entry name" value="Class I glutamine amidotransferase-like"/>
    <property type="match status" value="1"/>
</dbReference>
<dbReference type="PATRIC" id="fig|29423.5.peg.40"/>
<reference evidence="3 4" key="1">
    <citation type="submission" date="2015-11" db="EMBL/GenBank/DDBJ databases">
        <title>Genomic analysis of 38 Legionella species identifies large and diverse effector repertoires.</title>
        <authorList>
            <person name="Burstein D."/>
            <person name="Amaro F."/>
            <person name="Zusman T."/>
            <person name="Lifshitz Z."/>
            <person name="Cohen O."/>
            <person name="Gilbert J.A."/>
            <person name="Pupko T."/>
            <person name="Shuman H.A."/>
            <person name="Segal G."/>
        </authorList>
    </citation>
    <scope>NUCLEOTIDE SEQUENCE [LARGE SCALE GENOMIC DNA]</scope>
    <source>
        <strain evidence="3 4">Oak Ridge-10</strain>
    </source>
</reference>
<dbReference type="AlphaFoldDB" id="A0A0W0XIR5"/>
<dbReference type="PANTHER" id="PTHR42733">
    <property type="entry name" value="DJ-1 PROTEIN"/>
    <property type="match status" value="1"/>
</dbReference>
<dbReference type="PROSITE" id="PS51276">
    <property type="entry name" value="PEPTIDASE_C56_PFPI"/>
    <property type="match status" value="1"/>
</dbReference>
<dbReference type="NCBIfam" id="TIGR01382">
    <property type="entry name" value="PfpI"/>
    <property type="match status" value="1"/>
</dbReference>
<dbReference type="PANTHER" id="PTHR42733:SF12">
    <property type="entry name" value="PROTEINASE"/>
    <property type="match status" value="1"/>
</dbReference>
<proteinExistence type="inferred from homology"/>
<name>A0A0W0XIR5_9GAMM</name>
<organism evidence="3 4">
    <name type="scientific">Legionella oakridgensis</name>
    <dbReference type="NCBI Taxonomy" id="29423"/>
    <lineage>
        <taxon>Bacteria</taxon>
        <taxon>Pseudomonadati</taxon>
        <taxon>Pseudomonadota</taxon>
        <taxon>Gammaproteobacteria</taxon>
        <taxon>Legionellales</taxon>
        <taxon>Legionellaceae</taxon>
        <taxon>Legionella</taxon>
    </lineage>
</organism>
<sequence length="180" mass="20038">MEKLKGQTIAILVANGFEQVEMEKPRQALEKEGAKTILISPEKHEVQGSHHMDKGNKFPVDVHLEDANADDYSALLLPGGVFNPDHLRLLPKAISFVKEIARQKKPIAAICHGPWLLINAEIAKGHKLTSWPSIKLDLINAGAHWVDEPVVSDKHLVTSRKPDDIPQFNEAMIKLFHSQA</sequence>
<dbReference type="EMBL" id="LNYP01000002">
    <property type="protein sequence ID" value="KTD44527.1"/>
    <property type="molecule type" value="Genomic_DNA"/>
</dbReference>